<protein>
    <recommendedName>
        <fullName evidence="2">DUF4835 domain-containing protein</fullName>
    </recommendedName>
</protein>
<reference evidence="1" key="1">
    <citation type="submission" date="2019-08" db="EMBL/GenBank/DDBJ databases">
        <authorList>
            <person name="Kucharzyk K."/>
            <person name="Murdoch R.W."/>
            <person name="Higgins S."/>
            <person name="Loffler F."/>
        </authorList>
    </citation>
    <scope>NUCLEOTIDE SEQUENCE</scope>
</reference>
<organism evidence="1">
    <name type="scientific">bioreactor metagenome</name>
    <dbReference type="NCBI Taxonomy" id="1076179"/>
    <lineage>
        <taxon>unclassified sequences</taxon>
        <taxon>metagenomes</taxon>
        <taxon>ecological metagenomes</taxon>
    </lineage>
</organism>
<dbReference type="InterPro" id="IPR032274">
    <property type="entry name" value="DUF4835"/>
</dbReference>
<accession>A0A645EDR9</accession>
<evidence type="ECO:0008006" key="2">
    <source>
        <dbReference type="Google" id="ProtNLM"/>
    </source>
</evidence>
<evidence type="ECO:0000313" key="1">
    <source>
        <dbReference type="EMBL" id="MPM98913.1"/>
    </source>
</evidence>
<gene>
    <name evidence="1" type="ORF">SDC9_146103</name>
</gene>
<sequence length="269" mass="30770">MNSSMVQGANRQALNVLEEALRTFINGRRWSDTPFRADERINCSFTLVITEAVSSNSFRGELYVQSHCPVEGSSYNTPLLNIRDKEMEFDYTVHQPLQFDPNFLQGNLTTIVAYYAYLILGLDLDSHSALGGTYCFRYMEQIVANAQSYGWKGWERSNNWNRSAIATALNDGTLGEYRQMWFDYHRNGLDVTDRNGGPGLGKIVPSVLFLTTMQTKRPNNLLIRLFGDAKLEEIVNLLSRADAREKREAYEALVKLYPARNNELEQLRE</sequence>
<dbReference type="Pfam" id="PF16119">
    <property type="entry name" value="DUF4835"/>
    <property type="match status" value="1"/>
</dbReference>
<name>A0A645EDR9_9ZZZZ</name>
<dbReference type="EMBL" id="VSSQ01045034">
    <property type="protein sequence ID" value="MPM98913.1"/>
    <property type="molecule type" value="Genomic_DNA"/>
</dbReference>
<dbReference type="AlphaFoldDB" id="A0A645EDR9"/>
<proteinExistence type="predicted"/>
<comment type="caution">
    <text evidence="1">The sequence shown here is derived from an EMBL/GenBank/DDBJ whole genome shotgun (WGS) entry which is preliminary data.</text>
</comment>